<dbReference type="GO" id="GO:0120529">
    <property type="term" value="F:secoisolariciresinol dehydrogenase activity"/>
    <property type="evidence" value="ECO:0007669"/>
    <property type="project" value="UniProtKB-EC"/>
</dbReference>
<evidence type="ECO:0000256" key="3">
    <source>
        <dbReference type="ARBA" id="ARBA00071098"/>
    </source>
</evidence>
<comment type="caution">
    <text evidence="4">The sequence shown here is derived from an EMBL/GenBank/DDBJ whole genome shotgun (WGS) entry which is preliminary data.</text>
</comment>
<dbReference type="Proteomes" id="UP001202328">
    <property type="component" value="Unassembled WGS sequence"/>
</dbReference>
<keyword evidence="5" id="KW-1185">Reference proteome</keyword>
<dbReference type="FunFam" id="3.40.50.720:FF:000084">
    <property type="entry name" value="Short-chain dehydrogenase reductase"/>
    <property type="match status" value="1"/>
</dbReference>
<protein>
    <recommendedName>
        <fullName evidence="3">Secoisolariciresinol dehydrogenase</fullName>
        <ecNumber evidence="2">1.1.1.331</ecNumber>
    </recommendedName>
</protein>
<dbReference type="Gene3D" id="3.40.50.720">
    <property type="entry name" value="NAD(P)-binding Rossmann-like Domain"/>
    <property type="match status" value="1"/>
</dbReference>
<name>A0AAD4SCB3_9MAGN</name>
<reference evidence="4" key="1">
    <citation type="submission" date="2022-04" db="EMBL/GenBank/DDBJ databases">
        <title>A functionally conserved STORR gene fusion in Papaver species that diverged 16.8 million years ago.</title>
        <authorList>
            <person name="Catania T."/>
        </authorList>
    </citation>
    <scope>NUCLEOTIDE SEQUENCE</scope>
    <source>
        <strain evidence="4">S-188037</strain>
    </source>
</reference>
<accession>A0AAD4SCB3</accession>
<dbReference type="EMBL" id="JAJJMB010011871">
    <property type="protein sequence ID" value="KAI3896754.1"/>
    <property type="molecule type" value="Genomic_DNA"/>
</dbReference>
<evidence type="ECO:0000256" key="2">
    <source>
        <dbReference type="ARBA" id="ARBA00066949"/>
    </source>
</evidence>
<dbReference type="PROSITE" id="PS00061">
    <property type="entry name" value="ADH_SHORT"/>
    <property type="match status" value="1"/>
</dbReference>
<dbReference type="PANTHER" id="PTHR42820">
    <property type="entry name" value="SHORT-CHAIN DEHYDROGENASE REDUCTASE"/>
    <property type="match status" value="1"/>
</dbReference>
<dbReference type="SUPFAM" id="SSF51735">
    <property type="entry name" value="NAD(P)-binding Rossmann-fold domains"/>
    <property type="match status" value="1"/>
</dbReference>
<dbReference type="Pfam" id="PF13561">
    <property type="entry name" value="adh_short_C2"/>
    <property type="match status" value="1"/>
</dbReference>
<dbReference type="GO" id="GO:0009807">
    <property type="term" value="P:lignan biosynthetic process"/>
    <property type="evidence" value="ECO:0007669"/>
    <property type="project" value="UniProtKB-ARBA"/>
</dbReference>
<evidence type="ECO:0000313" key="4">
    <source>
        <dbReference type="EMBL" id="KAI3896754.1"/>
    </source>
</evidence>
<organism evidence="4 5">
    <name type="scientific">Papaver atlanticum</name>
    <dbReference type="NCBI Taxonomy" id="357466"/>
    <lineage>
        <taxon>Eukaryota</taxon>
        <taxon>Viridiplantae</taxon>
        <taxon>Streptophyta</taxon>
        <taxon>Embryophyta</taxon>
        <taxon>Tracheophyta</taxon>
        <taxon>Spermatophyta</taxon>
        <taxon>Magnoliopsida</taxon>
        <taxon>Ranunculales</taxon>
        <taxon>Papaveraceae</taxon>
        <taxon>Papaveroideae</taxon>
        <taxon>Papaver</taxon>
    </lineage>
</organism>
<sequence>MAEAIVVQNEKKKLEGKVVIITGGASGIGEATARLFANHNPSMIVIADIQDQKGQAVATAIGSQICSYIHCDVSDELQVKSMVDSTVKSYGRLDIMFSNAGIVNGCHQTILDIDLADYDRLMDINTRGMLACVKHAANAMVDGGVKGSIVCTASTAATSALDGYLDYTISKHAVLGLMRSASQQLGKYGIRVNSVSPSAVGTSMPCKTYGTDAEGIEKMFMKSTVLGGAGLVLKVNHVAAAALFLASDDSAFITGHNLMVDGGSLLG</sequence>
<dbReference type="EC" id="1.1.1.331" evidence="2"/>
<evidence type="ECO:0000313" key="5">
    <source>
        <dbReference type="Proteomes" id="UP001202328"/>
    </source>
</evidence>
<proteinExistence type="inferred from homology"/>
<dbReference type="InterPro" id="IPR002347">
    <property type="entry name" value="SDR_fam"/>
</dbReference>
<dbReference type="InterPro" id="IPR020904">
    <property type="entry name" value="Sc_DH/Rdtase_CS"/>
</dbReference>
<evidence type="ECO:0000256" key="1">
    <source>
        <dbReference type="ARBA" id="ARBA00006484"/>
    </source>
</evidence>
<dbReference type="AlphaFoldDB" id="A0AAD4SCB3"/>
<dbReference type="PANTHER" id="PTHR42820:SF21">
    <property type="entry name" value="SHORT-CHAIN DEHYDROGENASE REDUCTASE 3B-LIKE"/>
    <property type="match status" value="1"/>
</dbReference>
<dbReference type="InterPro" id="IPR036291">
    <property type="entry name" value="NAD(P)-bd_dom_sf"/>
</dbReference>
<comment type="similarity">
    <text evidence="1">Belongs to the short-chain dehydrogenases/reductases (SDR) family.</text>
</comment>
<dbReference type="PRINTS" id="PR00081">
    <property type="entry name" value="GDHRDH"/>
</dbReference>
<dbReference type="PRINTS" id="PR00080">
    <property type="entry name" value="SDRFAMILY"/>
</dbReference>
<gene>
    <name evidence="4" type="ORF">MKW98_009607</name>
</gene>